<feature type="region of interest" description="Disordered" evidence="1">
    <location>
        <begin position="266"/>
        <end position="302"/>
    </location>
</feature>
<dbReference type="GeneID" id="62162795"/>
<evidence type="ECO:0000313" key="3">
    <source>
        <dbReference type="Proteomes" id="UP000781932"/>
    </source>
</evidence>
<feature type="compositionally biased region" description="Gly residues" evidence="1">
    <location>
        <begin position="512"/>
        <end position="527"/>
    </location>
</feature>
<reference evidence="2" key="2">
    <citation type="submission" date="2020-11" db="EMBL/GenBank/DDBJ databases">
        <title>Whole genome sequencing of Colletotrichum sp.</title>
        <authorList>
            <person name="Li H."/>
        </authorList>
    </citation>
    <scope>NUCLEOTIDE SEQUENCE</scope>
    <source>
        <strain evidence="2">CkLH20</strain>
    </source>
</reference>
<feature type="compositionally biased region" description="Basic and acidic residues" evidence="1">
    <location>
        <begin position="103"/>
        <end position="115"/>
    </location>
</feature>
<feature type="compositionally biased region" description="Acidic residues" evidence="1">
    <location>
        <begin position="267"/>
        <end position="278"/>
    </location>
</feature>
<dbReference type="Proteomes" id="UP000781932">
    <property type="component" value="Unassembled WGS sequence"/>
</dbReference>
<feature type="region of interest" description="Disordered" evidence="1">
    <location>
        <begin position="456"/>
        <end position="551"/>
    </location>
</feature>
<dbReference type="InterPro" id="IPR035979">
    <property type="entry name" value="RBD_domain_sf"/>
</dbReference>
<dbReference type="OrthoDB" id="5374349at2759"/>
<evidence type="ECO:0008006" key="4">
    <source>
        <dbReference type="Google" id="ProtNLM"/>
    </source>
</evidence>
<feature type="compositionally biased region" description="Basic residues" evidence="1">
    <location>
        <begin position="730"/>
        <end position="741"/>
    </location>
</feature>
<feature type="region of interest" description="Disordered" evidence="1">
    <location>
        <begin position="665"/>
        <end position="741"/>
    </location>
</feature>
<protein>
    <recommendedName>
        <fullName evidence="4">RRM domain-containing protein</fullName>
    </recommendedName>
</protein>
<dbReference type="Gene3D" id="3.30.70.330">
    <property type="match status" value="1"/>
</dbReference>
<dbReference type="CDD" id="cd00590">
    <property type="entry name" value="RRM_SF"/>
    <property type="match status" value="1"/>
</dbReference>
<dbReference type="EMBL" id="JAATWM020000021">
    <property type="protein sequence ID" value="KAF9875623.1"/>
    <property type="molecule type" value="Genomic_DNA"/>
</dbReference>
<keyword evidence="3" id="KW-1185">Reference proteome</keyword>
<proteinExistence type="predicted"/>
<name>A0A9P6LJF5_9PEZI</name>
<dbReference type="InterPro" id="IPR012677">
    <property type="entry name" value="Nucleotide-bd_a/b_plait_sf"/>
</dbReference>
<feature type="region of interest" description="Disordered" evidence="1">
    <location>
        <begin position="233"/>
        <end position="254"/>
    </location>
</feature>
<dbReference type="RefSeq" id="XP_038745084.1">
    <property type="nucleotide sequence ID" value="XM_038889721.1"/>
</dbReference>
<reference evidence="2" key="1">
    <citation type="submission" date="2020-03" db="EMBL/GenBank/DDBJ databases">
        <authorList>
            <person name="He L."/>
        </authorList>
    </citation>
    <scope>NUCLEOTIDE SEQUENCE</scope>
    <source>
        <strain evidence="2">CkLH20</strain>
    </source>
</reference>
<gene>
    <name evidence="2" type="ORF">CkaCkLH20_07004</name>
</gene>
<organism evidence="2 3">
    <name type="scientific">Colletotrichum karsti</name>
    <dbReference type="NCBI Taxonomy" id="1095194"/>
    <lineage>
        <taxon>Eukaryota</taxon>
        <taxon>Fungi</taxon>
        <taxon>Dikarya</taxon>
        <taxon>Ascomycota</taxon>
        <taxon>Pezizomycotina</taxon>
        <taxon>Sordariomycetes</taxon>
        <taxon>Hypocreomycetidae</taxon>
        <taxon>Glomerellales</taxon>
        <taxon>Glomerellaceae</taxon>
        <taxon>Colletotrichum</taxon>
        <taxon>Colletotrichum boninense species complex</taxon>
    </lineage>
</organism>
<evidence type="ECO:0000256" key="1">
    <source>
        <dbReference type="SAM" id="MobiDB-lite"/>
    </source>
</evidence>
<dbReference type="AlphaFoldDB" id="A0A9P6LJF5"/>
<evidence type="ECO:0000313" key="2">
    <source>
        <dbReference type="EMBL" id="KAF9875623.1"/>
    </source>
</evidence>
<feature type="compositionally biased region" description="Polar residues" evidence="1">
    <location>
        <begin position="684"/>
        <end position="693"/>
    </location>
</feature>
<accession>A0A9P6LJF5</accession>
<feature type="region of interest" description="Disordered" evidence="1">
    <location>
        <begin position="73"/>
        <end position="118"/>
    </location>
</feature>
<feature type="compositionally biased region" description="Low complexity" evidence="1">
    <location>
        <begin position="533"/>
        <end position="544"/>
    </location>
</feature>
<comment type="caution">
    <text evidence="2">The sequence shown here is derived from an EMBL/GenBank/DDBJ whole genome shotgun (WGS) entry which is preliminary data.</text>
</comment>
<sequence length="741" mass="80007">MGHPLLARKELAAKHNSLATTGTFQSLDSSHDRRSFLSRLSIFSWGKSRSINIERGRFPSANNRDLEQFDGRAATGKSNDAIHQGQKKITRRRSLGDLLGKSRSRDLLQKPKEHPANQVEHSQLDHFVVIQRSAKPEPLTIEPFKPLEVDLASSLSQLRSNDALEEAKVRAHPKELGSNTDIPTAPWEQVPVQPHQSQGRMSPRDTPMVVHHASDDDFERQKARHDGFRRGATLAPIGRQPADDQIPSQCSESSAVSELITISCNSTEEDGDANDSDDFQSRNHTIPIARSNSSGQSSAASWETLVQDTDDAHAPNSTDEAAKTASTSEYPMIKYKVVFPTVECRSQTRFAESRREAKWIMRNAPGFFCEGGWFSDSDNTFYATLPDGVIDVEGNQDLLQWVQLGVRDTTPDDNPGSVQQKAHSQKVKMAKVATDFEKIINEGREKKKNEALAQKIFSKDRRQSAPTKLRPGAGPSLASRVGVKKRTASLGPKAVPAGNIDGDWTHDLHGSVNGGRKGGRNGGGGGLAARISAPGGKPAAAATTRRSDRRTEQRAAIVANALERSDLMADVQMTNVASVRKGLSIRGLAGPFPIMAQNFAPGTTAADIESAMTPVGGEMLSCRIIKTTPLLLAEMVFATKEGADAVISTFNNQTADGRVIKVYPKPGGYRDPTAQAPPSAPRSLRSTASNVVDGSNGFPEPMAADNVGPSNGLYSDKMVGNGNGGGGGNRRGRGWNRGGRR</sequence>
<feature type="compositionally biased region" description="Low complexity" evidence="1">
    <location>
        <begin position="289"/>
        <end position="301"/>
    </location>
</feature>
<dbReference type="GO" id="GO:0003676">
    <property type="term" value="F:nucleic acid binding"/>
    <property type="evidence" value="ECO:0007669"/>
    <property type="project" value="InterPro"/>
</dbReference>
<dbReference type="SUPFAM" id="SSF54928">
    <property type="entry name" value="RNA-binding domain, RBD"/>
    <property type="match status" value="1"/>
</dbReference>